<proteinExistence type="inferred from homology"/>
<dbReference type="PANTHER" id="PTHR33493:SF6">
    <property type="entry name" value="LATE EMBRYOGENESIS ABUNDANT PROTEIN 6"/>
    <property type="match status" value="1"/>
</dbReference>
<dbReference type="GO" id="GO:0009793">
    <property type="term" value="P:embryo development ending in seed dormancy"/>
    <property type="evidence" value="ECO:0007669"/>
    <property type="project" value="InterPro"/>
</dbReference>
<dbReference type="AlphaFoldDB" id="A0AAD8GYW5"/>
<comment type="similarity">
    <text evidence="1">Belongs to the LEA type 1 family.</text>
</comment>
<reference evidence="3" key="2">
    <citation type="submission" date="2023-05" db="EMBL/GenBank/DDBJ databases">
        <authorList>
            <person name="Schelkunov M.I."/>
        </authorList>
    </citation>
    <scope>NUCLEOTIDE SEQUENCE</scope>
    <source>
        <strain evidence="3">Hsosn_3</strain>
        <tissue evidence="3">Leaf</tissue>
    </source>
</reference>
<accession>A0AAD8GYW5</accession>
<comment type="caution">
    <text evidence="3">The sequence shown here is derived from an EMBL/GenBank/DDBJ whole genome shotgun (WGS) entry which is preliminary data.</text>
</comment>
<protein>
    <submittedName>
        <fullName evidence="3">Seed maturation protein</fullName>
    </submittedName>
</protein>
<keyword evidence="4" id="KW-1185">Reference proteome</keyword>
<dbReference type="EMBL" id="JAUIZM010000011">
    <property type="protein sequence ID" value="KAK1356545.1"/>
    <property type="molecule type" value="Genomic_DNA"/>
</dbReference>
<evidence type="ECO:0000256" key="2">
    <source>
        <dbReference type="SAM" id="Coils"/>
    </source>
</evidence>
<dbReference type="Proteomes" id="UP001237642">
    <property type="component" value="Unassembled WGS sequence"/>
</dbReference>
<keyword evidence="2" id="KW-0175">Coiled coil</keyword>
<dbReference type="Pfam" id="PF03760">
    <property type="entry name" value="LEA_1"/>
    <property type="match status" value="1"/>
</dbReference>
<name>A0AAD8GYW5_9APIA</name>
<organism evidence="3 4">
    <name type="scientific">Heracleum sosnowskyi</name>
    <dbReference type="NCBI Taxonomy" id="360622"/>
    <lineage>
        <taxon>Eukaryota</taxon>
        <taxon>Viridiplantae</taxon>
        <taxon>Streptophyta</taxon>
        <taxon>Embryophyta</taxon>
        <taxon>Tracheophyta</taxon>
        <taxon>Spermatophyta</taxon>
        <taxon>Magnoliopsida</taxon>
        <taxon>eudicotyledons</taxon>
        <taxon>Gunneridae</taxon>
        <taxon>Pentapetalae</taxon>
        <taxon>asterids</taxon>
        <taxon>campanulids</taxon>
        <taxon>Apiales</taxon>
        <taxon>Apiaceae</taxon>
        <taxon>Apioideae</taxon>
        <taxon>apioid superclade</taxon>
        <taxon>Tordylieae</taxon>
        <taxon>Tordyliinae</taxon>
        <taxon>Heracleum</taxon>
    </lineage>
</organism>
<evidence type="ECO:0000313" key="3">
    <source>
        <dbReference type="EMBL" id="KAK1356545.1"/>
    </source>
</evidence>
<evidence type="ECO:0000256" key="1">
    <source>
        <dbReference type="ARBA" id="ARBA00010975"/>
    </source>
</evidence>
<evidence type="ECO:0000313" key="4">
    <source>
        <dbReference type="Proteomes" id="UP001237642"/>
    </source>
</evidence>
<reference evidence="3" key="1">
    <citation type="submission" date="2023-02" db="EMBL/GenBank/DDBJ databases">
        <title>Genome of toxic invasive species Heracleum sosnowskyi carries increased number of genes despite the absence of recent whole-genome duplications.</title>
        <authorList>
            <person name="Schelkunov M."/>
            <person name="Shtratnikova V."/>
            <person name="Makarenko M."/>
            <person name="Klepikova A."/>
            <person name="Omelchenko D."/>
            <person name="Novikova G."/>
            <person name="Obukhova E."/>
            <person name="Bogdanov V."/>
            <person name="Penin A."/>
            <person name="Logacheva M."/>
        </authorList>
    </citation>
    <scope>NUCLEOTIDE SEQUENCE</scope>
    <source>
        <strain evidence="3">Hsosn_3</strain>
        <tissue evidence="3">Leaf</tissue>
    </source>
</reference>
<feature type="coiled-coil region" evidence="2">
    <location>
        <begin position="43"/>
        <end position="70"/>
    </location>
</feature>
<sequence length="144" mass="15312">MRSVKEKVSNAASAAQEHVDIYKAQVQEKAEKATARTTEEKVIAHEKMKAKEAEAKMKLHEAKAEHAAEKLYGKHHLHQHDPVLAGTTGHVPVGTAVASGQTGHHLPGQGHHHHQPVGTVGAGVPAPAPTYPLGANPPGHNNYI</sequence>
<gene>
    <name evidence="3" type="ORF">POM88_049801</name>
</gene>
<dbReference type="InterPro" id="IPR005513">
    <property type="entry name" value="LEA_1"/>
</dbReference>
<dbReference type="PANTHER" id="PTHR33493">
    <property type="entry name" value="LATE EMBRYOGENESIS ABUNDANT PROTEIN 6-RELATED"/>
    <property type="match status" value="1"/>
</dbReference>